<name>A0A2D0PMV6_ICTPU</name>
<protein>
    <submittedName>
        <fullName evidence="3">Uncharacterized protein LOC108255343 isoform X1</fullName>
    </submittedName>
</protein>
<dbReference type="GeneID" id="108255343"/>
<sequence>MGPTPTPERKCARLEISGGKSANIKPRKTSQGRFHQIIVEHSQRKTSNLTVYKVPNKRDKTFHMAFCFELKKKKYFPVVEEDSEKKLKLKIQAQSEPKMFSNRFLFRWAQHNKEYGSLCSVVDPSQYLHVLDKDVVLMPKPYCGFRVQFLDSNNRKPKRSVRRIMEKGEGTKDTQGMQCGGRPCSAGATGKGRKTSEKKKCML</sequence>
<dbReference type="KEGG" id="ipu:108255343"/>
<keyword evidence="2" id="KW-1185">Reference proteome</keyword>
<evidence type="ECO:0000313" key="3">
    <source>
        <dbReference type="RefSeq" id="XP_017306751.1"/>
    </source>
</evidence>
<dbReference type="RefSeq" id="XP_017306751.1">
    <property type="nucleotide sequence ID" value="XM_017451262.3"/>
</dbReference>
<feature type="compositionally biased region" description="Basic and acidic residues" evidence="1">
    <location>
        <begin position="194"/>
        <end position="203"/>
    </location>
</feature>
<feature type="region of interest" description="Disordered" evidence="1">
    <location>
        <begin position="169"/>
        <end position="203"/>
    </location>
</feature>
<evidence type="ECO:0000256" key="1">
    <source>
        <dbReference type="SAM" id="MobiDB-lite"/>
    </source>
</evidence>
<dbReference type="AlphaFoldDB" id="A0A2D0PMV6"/>
<accession>A0A2D0PMV6</accession>
<organism evidence="2 3">
    <name type="scientific">Ictalurus punctatus</name>
    <name type="common">Channel catfish</name>
    <name type="synonym">Silurus punctatus</name>
    <dbReference type="NCBI Taxonomy" id="7998"/>
    <lineage>
        <taxon>Eukaryota</taxon>
        <taxon>Metazoa</taxon>
        <taxon>Chordata</taxon>
        <taxon>Craniata</taxon>
        <taxon>Vertebrata</taxon>
        <taxon>Euteleostomi</taxon>
        <taxon>Actinopterygii</taxon>
        <taxon>Neopterygii</taxon>
        <taxon>Teleostei</taxon>
        <taxon>Ostariophysi</taxon>
        <taxon>Siluriformes</taxon>
        <taxon>Ictaluridae</taxon>
        <taxon>Ictalurus</taxon>
    </lineage>
</organism>
<dbReference type="OrthoDB" id="8959115at2759"/>
<gene>
    <name evidence="3" type="primary">LOC108255343</name>
</gene>
<reference evidence="2" key="1">
    <citation type="journal article" date="2016" name="Nat. Commun.">
        <title>The channel catfish genome sequence provides insights into the evolution of scale formation in teleosts.</title>
        <authorList>
            <person name="Liu Z."/>
            <person name="Liu S."/>
            <person name="Yao J."/>
            <person name="Bao L."/>
            <person name="Zhang J."/>
            <person name="Li Y."/>
            <person name="Jiang C."/>
            <person name="Sun L."/>
            <person name="Wang R."/>
            <person name="Zhang Y."/>
            <person name="Zhou T."/>
            <person name="Zeng Q."/>
            <person name="Fu Q."/>
            <person name="Gao S."/>
            <person name="Li N."/>
            <person name="Koren S."/>
            <person name="Jiang Y."/>
            <person name="Zimin A."/>
            <person name="Xu P."/>
            <person name="Phillippy A.M."/>
            <person name="Geng X."/>
            <person name="Song L."/>
            <person name="Sun F."/>
            <person name="Li C."/>
            <person name="Wang X."/>
            <person name="Chen A."/>
            <person name="Jin Y."/>
            <person name="Yuan Z."/>
            <person name="Yang Y."/>
            <person name="Tan S."/>
            <person name="Peatman E."/>
            <person name="Lu J."/>
            <person name="Qin Z."/>
            <person name="Dunham R."/>
            <person name="Li Z."/>
            <person name="Sonstegard T."/>
            <person name="Feng J."/>
            <person name="Danzmann R.G."/>
            <person name="Schroeder S."/>
            <person name="Scheffler B."/>
            <person name="Duke M.V."/>
            <person name="Ballard L."/>
            <person name="Kucuktas H."/>
            <person name="Kaltenboeck L."/>
            <person name="Liu H."/>
            <person name="Armbruster J."/>
            <person name="Xie Y."/>
            <person name="Kirby M.L."/>
            <person name="Tian Y."/>
            <person name="Flanagan M.E."/>
            <person name="Mu W."/>
            <person name="Waldbieser G.C."/>
        </authorList>
    </citation>
    <scope>NUCLEOTIDE SEQUENCE [LARGE SCALE GENOMIC DNA]</scope>
    <source>
        <strain evidence="2">SDA103</strain>
    </source>
</reference>
<reference evidence="3" key="2">
    <citation type="submission" date="2025-08" db="UniProtKB">
        <authorList>
            <consortium name="RefSeq"/>
        </authorList>
    </citation>
    <scope>IDENTIFICATION</scope>
    <source>
        <tissue evidence="3">Blood</tissue>
    </source>
</reference>
<dbReference type="Proteomes" id="UP000221080">
    <property type="component" value="Chromosome 22"/>
</dbReference>
<proteinExistence type="predicted"/>
<evidence type="ECO:0000313" key="2">
    <source>
        <dbReference type="Proteomes" id="UP000221080"/>
    </source>
</evidence>